<accession>A0A814T644</accession>
<evidence type="ECO:0000313" key="2">
    <source>
        <dbReference type="EMBL" id="CAF0943120.1"/>
    </source>
</evidence>
<evidence type="ECO:0000313" key="3">
    <source>
        <dbReference type="EMBL" id="CAF1157166.1"/>
    </source>
</evidence>
<proteinExistence type="predicted"/>
<keyword evidence="4" id="KW-1185">Reference proteome</keyword>
<dbReference type="EMBL" id="CAJNOJ010000044">
    <property type="protein sequence ID" value="CAF0943120.1"/>
    <property type="molecule type" value="Genomic_DNA"/>
</dbReference>
<dbReference type="OrthoDB" id="9998558at2759"/>
<evidence type="ECO:0000256" key="1">
    <source>
        <dbReference type="SAM" id="Phobius"/>
    </source>
</evidence>
<keyword evidence="1" id="KW-0812">Transmembrane</keyword>
<protein>
    <submittedName>
        <fullName evidence="3">Uncharacterized protein</fullName>
    </submittedName>
</protein>
<evidence type="ECO:0000313" key="4">
    <source>
        <dbReference type="Proteomes" id="UP000663828"/>
    </source>
</evidence>
<reference evidence="3" key="1">
    <citation type="submission" date="2021-02" db="EMBL/GenBank/DDBJ databases">
        <authorList>
            <person name="Nowell W R."/>
        </authorList>
    </citation>
    <scope>NUCLEOTIDE SEQUENCE</scope>
</reference>
<name>A0A814T644_ADIRI</name>
<organism evidence="3 4">
    <name type="scientific">Adineta ricciae</name>
    <name type="common">Rotifer</name>
    <dbReference type="NCBI Taxonomy" id="249248"/>
    <lineage>
        <taxon>Eukaryota</taxon>
        <taxon>Metazoa</taxon>
        <taxon>Spiralia</taxon>
        <taxon>Gnathifera</taxon>
        <taxon>Rotifera</taxon>
        <taxon>Eurotatoria</taxon>
        <taxon>Bdelloidea</taxon>
        <taxon>Adinetida</taxon>
        <taxon>Adinetidae</taxon>
        <taxon>Adineta</taxon>
    </lineage>
</organism>
<dbReference type="Proteomes" id="UP000663852">
    <property type="component" value="Unassembled WGS sequence"/>
</dbReference>
<sequence>MLMTANVSADSCLTGKVCGDYPRTFCCPENNKCGTYTDRLCYTEESNGPTTAGIICIIVIGLFILFWIVKACYTCYCSRNGYQSVPSSDPSYLSRSGAVVCTAAATSYC</sequence>
<dbReference type="Proteomes" id="UP000663828">
    <property type="component" value="Unassembled WGS sequence"/>
</dbReference>
<gene>
    <name evidence="2" type="ORF">EDS130_LOCUS11931</name>
    <name evidence="3" type="ORF">XAT740_LOCUS21278</name>
</gene>
<keyword evidence="1" id="KW-1133">Transmembrane helix</keyword>
<comment type="caution">
    <text evidence="3">The sequence shown here is derived from an EMBL/GenBank/DDBJ whole genome shotgun (WGS) entry which is preliminary data.</text>
</comment>
<feature type="transmembrane region" description="Helical" evidence="1">
    <location>
        <begin position="52"/>
        <end position="69"/>
    </location>
</feature>
<keyword evidence="1" id="KW-0472">Membrane</keyword>
<dbReference type="EMBL" id="CAJNOR010001522">
    <property type="protein sequence ID" value="CAF1157166.1"/>
    <property type="molecule type" value="Genomic_DNA"/>
</dbReference>
<dbReference type="AlphaFoldDB" id="A0A814T644"/>